<evidence type="ECO:0000313" key="4">
    <source>
        <dbReference type="EMBL" id="KAK0636269.1"/>
    </source>
</evidence>
<feature type="domain" description="Spindle pole body-associated protein cut12" evidence="3">
    <location>
        <begin position="159"/>
        <end position="303"/>
    </location>
</feature>
<feature type="region of interest" description="Disordered" evidence="2">
    <location>
        <begin position="1"/>
        <end position="32"/>
    </location>
</feature>
<organism evidence="4 5">
    <name type="scientific">Bombardia bombarda</name>
    <dbReference type="NCBI Taxonomy" id="252184"/>
    <lineage>
        <taxon>Eukaryota</taxon>
        <taxon>Fungi</taxon>
        <taxon>Dikarya</taxon>
        <taxon>Ascomycota</taxon>
        <taxon>Pezizomycotina</taxon>
        <taxon>Sordariomycetes</taxon>
        <taxon>Sordariomycetidae</taxon>
        <taxon>Sordariales</taxon>
        <taxon>Lasiosphaeriaceae</taxon>
        <taxon>Bombardia</taxon>
    </lineage>
</organism>
<feature type="region of interest" description="Disordered" evidence="2">
    <location>
        <begin position="779"/>
        <end position="818"/>
    </location>
</feature>
<evidence type="ECO:0000256" key="2">
    <source>
        <dbReference type="SAM" id="MobiDB-lite"/>
    </source>
</evidence>
<keyword evidence="1" id="KW-0175">Coiled coil</keyword>
<accession>A0AA39XLK3</accession>
<sequence>MLSWALKRNNSNSTVSAARDAPGPDDTLIDAPDTPAPVFALRALRTTLFGTPAARNASERAELARATTAAKNEKKAAAAGGKKNGNAVVSLPPEKSPIKPPGILLTPGTATARRKRVSFGHDVKEGAVVPETSTSGLPDECPGKLPSPWVGGRGGEEKAPKTRLTVILENSRTDKPKAAATTATGTDINASAGATPGPQAAAKETEDAWEEVDDDELDRDPDITVDLNEPHSRSGRYWKSYFEEYHADAKAEMEKLVKYKQLAKSYAKKKDSEAIDLNQKLKEEQEKVRQMERKVAEMGRHVSLSARNSGGAYDKKLMDELTKQTALAVEYKVQVDELEALLQPDDVESDGKAPRQRSRIASPRTQNTLYETQRELRRARSQVRELDKLREERDRLRSELRFAEQRANKLVDENRKLSGDISQNSSKVQDLEKKLAESRNEAAIKDSELKSVRADYEKLKDDAKARYTEAHQVLHKKNDKISELQEEIGSLRNSEGGVESRWATRVKNLEAKLKTSNENIKTAPSDRETALKFLETAEEESTQLLNELNELRRVSVQKGLIAPVPSASTRARQQRQSMEGLRHQRSEDKLSSQGPRDRIEVDMVGAGGGGRGRRHSTVLGDRANMQDNRRSTSVMGHHQQLNARQSLEDAAASSRPLTRAGTERAPRTSTSTTSLRHAASRASLYEMSVPKAAREPPTRKPPARPTSSRGTNDDELFNGNDDTLHHHIDLVEDNFARLGGPAAAVSAGNVTATRDNSTMWSMNTSRAALPADRKAAAIARLQRKKAERIKAEQRVREQQRDHRDQRGVERNKENLRPY</sequence>
<evidence type="ECO:0000256" key="1">
    <source>
        <dbReference type="SAM" id="Coils"/>
    </source>
</evidence>
<feature type="region of interest" description="Disordered" evidence="2">
    <location>
        <begin position="68"/>
        <end position="106"/>
    </location>
</feature>
<feature type="region of interest" description="Disordered" evidence="2">
    <location>
        <begin position="343"/>
        <end position="368"/>
    </location>
</feature>
<dbReference type="Gene3D" id="1.10.287.1490">
    <property type="match status" value="1"/>
</dbReference>
<dbReference type="Pfam" id="PF11500">
    <property type="entry name" value="Cut12"/>
    <property type="match status" value="1"/>
</dbReference>
<dbReference type="EMBL" id="JAULSR010000001">
    <property type="protein sequence ID" value="KAK0636269.1"/>
    <property type="molecule type" value="Genomic_DNA"/>
</dbReference>
<feature type="compositionally biased region" description="Acidic residues" evidence="2">
    <location>
        <begin position="207"/>
        <end position="219"/>
    </location>
</feature>
<keyword evidence="5" id="KW-1185">Reference proteome</keyword>
<comment type="caution">
    <text evidence="4">The sequence shown here is derived from an EMBL/GenBank/DDBJ whole genome shotgun (WGS) entry which is preliminary data.</text>
</comment>
<feature type="coiled-coil region" evidence="1">
    <location>
        <begin position="369"/>
        <end position="494"/>
    </location>
</feature>
<evidence type="ECO:0000313" key="5">
    <source>
        <dbReference type="Proteomes" id="UP001174934"/>
    </source>
</evidence>
<feature type="region of interest" description="Disordered" evidence="2">
    <location>
        <begin position="129"/>
        <end position="158"/>
    </location>
</feature>
<evidence type="ECO:0000259" key="3">
    <source>
        <dbReference type="Pfam" id="PF11500"/>
    </source>
</evidence>
<proteinExistence type="predicted"/>
<name>A0AA39XLK3_9PEZI</name>
<feature type="coiled-coil region" evidence="1">
    <location>
        <begin position="267"/>
        <end position="301"/>
    </location>
</feature>
<gene>
    <name evidence="4" type="ORF">B0T17DRAFT_74317</name>
</gene>
<feature type="region of interest" description="Disordered" evidence="2">
    <location>
        <begin position="171"/>
        <end position="230"/>
    </location>
</feature>
<feature type="compositionally biased region" description="Basic and acidic residues" evidence="2">
    <location>
        <begin position="788"/>
        <end position="818"/>
    </location>
</feature>
<feature type="compositionally biased region" description="Polar residues" evidence="2">
    <location>
        <begin position="631"/>
        <end position="645"/>
    </location>
</feature>
<protein>
    <submittedName>
        <fullName evidence="4">Spindle pole body formation-associated protein-domain-containing protein</fullName>
    </submittedName>
</protein>
<dbReference type="AlphaFoldDB" id="A0AA39XLK3"/>
<feature type="compositionally biased region" description="Low complexity" evidence="2">
    <location>
        <begin position="77"/>
        <end position="87"/>
    </location>
</feature>
<feature type="compositionally biased region" description="Polar residues" evidence="2">
    <location>
        <begin position="566"/>
        <end position="577"/>
    </location>
</feature>
<dbReference type="InterPro" id="IPR021589">
    <property type="entry name" value="Cut12"/>
</dbReference>
<dbReference type="Proteomes" id="UP001174934">
    <property type="component" value="Unassembled WGS sequence"/>
</dbReference>
<feature type="compositionally biased region" description="Basic and acidic residues" evidence="2">
    <location>
        <begin position="580"/>
        <end position="601"/>
    </location>
</feature>
<feature type="region of interest" description="Disordered" evidence="2">
    <location>
        <begin position="564"/>
        <end position="721"/>
    </location>
</feature>
<reference evidence="4" key="1">
    <citation type="submission" date="2023-06" db="EMBL/GenBank/DDBJ databases">
        <title>Genome-scale phylogeny and comparative genomics of the fungal order Sordariales.</title>
        <authorList>
            <consortium name="Lawrence Berkeley National Laboratory"/>
            <person name="Hensen N."/>
            <person name="Bonometti L."/>
            <person name="Westerberg I."/>
            <person name="Brannstrom I.O."/>
            <person name="Guillou S."/>
            <person name="Cros-Aarteil S."/>
            <person name="Calhoun S."/>
            <person name="Haridas S."/>
            <person name="Kuo A."/>
            <person name="Mondo S."/>
            <person name="Pangilinan J."/>
            <person name="Riley R."/>
            <person name="LaButti K."/>
            <person name="Andreopoulos B."/>
            <person name="Lipzen A."/>
            <person name="Chen C."/>
            <person name="Yanf M."/>
            <person name="Daum C."/>
            <person name="Ng V."/>
            <person name="Clum A."/>
            <person name="Steindorff A."/>
            <person name="Ohm R."/>
            <person name="Martin F."/>
            <person name="Silar P."/>
            <person name="Natvig D."/>
            <person name="Lalanne C."/>
            <person name="Gautier V."/>
            <person name="Ament-velasquez S.L."/>
            <person name="Kruys A."/>
            <person name="Hutchinson M.I."/>
            <person name="Powell A.J."/>
            <person name="Barry K."/>
            <person name="Miller A.N."/>
            <person name="Grigoriev I.V."/>
            <person name="Debuchy R."/>
            <person name="Gladieux P."/>
            <person name="Thoren M.H."/>
            <person name="Johannesson H."/>
        </authorList>
    </citation>
    <scope>NUCLEOTIDE SEQUENCE</scope>
    <source>
        <strain evidence="4">SMH3391-2</strain>
    </source>
</reference>